<dbReference type="SUPFAM" id="SSF52540">
    <property type="entry name" value="P-loop containing nucleoside triphosphate hydrolases"/>
    <property type="match status" value="1"/>
</dbReference>
<evidence type="ECO:0000256" key="7">
    <source>
        <dbReference type="ARBA" id="ARBA00023235"/>
    </source>
</evidence>
<evidence type="ECO:0000256" key="3">
    <source>
        <dbReference type="ARBA" id="ARBA00022741"/>
    </source>
</evidence>
<dbReference type="GO" id="GO:0005737">
    <property type="term" value="C:cytoplasm"/>
    <property type="evidence" value="ECO:0007669"/>
    <property type="project" value="UniProtKB-UniRule"/>
</dbReference>
<dbReference type="InterPro" id="IPR027417">
    <property type="entry name" value="P-loop_NTPase"/>
</dbReference>
<feature type="region of interest" description="Disordered" evidence="10">
    <location>
        <begin position="243"/>
        <end position="345"/>
    </location>
</feature>
<dbReference type="HAMAP" id="MF_03021">
    <property type="entry name" value="Spastin"/>
    <property type="match status" value="1"/>
</dbReference>
<dbReference type="FunFam" id="1.10.8.60:FF:000022">
    <property type="entry name" value="Fidgetin like 1"/>
    <property type="match status" value="1"/>
</dbReference>
<dbReference type="GO" id="GO:0005813">
    <property type="term" value="C:centrosome"/>
    <property type="evidence" value="ECO:0007669"/>
    <property type="project" value="UniProtKB-SubCell"/>
</dbReference>
<dbReference type="AlphaFoldDB" id="A0AAE1HMM6"/>
<dbReference type="InterPro" id="IPR017179">
    <property type="entry name" value="Spastin"/>
</dbReference>
<comment type="subunit">
    <text evidence="9">Homohexamer. The homohexamer is stabilized by ATP-binding. The homohexamer may adopt a ring conformation through which microtubules pass prior to being severed. Interacts with microtubules.</text>
</comment>
<dbReference type="InterPro" id="IPR007330">
    <property type="entry name" value="MIT_dom"/>
</dbReference>
<sequence length="645" mass="70530">MVVKDNSKSKGAKKSRKSDDDFVAGVDENISVHKRNLYFVSFPVVLFFNILSSLVYHLYLVFKYLYCQFAKLGLLQRLRRRATTHVQELSDGNALCEIPPHVSEMSSKFGPKQHSAGPGPADPLLAKQKAHHRKAFEYISKALKIDEENEGQKDLAIELYRKGILELEKGIAIDCSGGKGEVWERAQRLHIKMKTNLSMAKDRLSFLENETTSTVECTETEEKVSILPNIASGRKLQVPMRKATEGVGGGGGGGGHNRSNTLPRNMGSRSWSNISSARTVKPSSTPPAVKRQMSGPSSSPVHRSSSSSGGSHSSHAGHSRHGSGQGTGANNTGSAAGGPGKRQPALKGVESKLANLILDEIVEGSCPVQWDDIAGQKVAKQALQEMVILPSLRPELFTGLRAPARGLLLFGPPGNGKTLLARAVATECKATFFCISAASLTSKYVGEGEKLVRALFAVARELQPSIIFMDEVDSLLSERREGENEASRRLKTEFLLEFDGLGTNSEERLLIIAATNRPQELDEAALRRFPKRIYVSLPDVTTREALLRHLLSKHNNPLSASELKKLADLTDGYSGSDLTALAKDAALGPIRELNPDQVRNLDPKKVRSISFGDFQESLRRIRHSVSPSSLLIYQKWNEDHGDMTI</sequence>
<dbReference type="InterPro" id="IPR003960">
    <property type="entry name" value="ATPase_AAA_CS"/>
</dbReference>
<dbReference type="Pfam" id="PF00004">
    <property type="entry name" value="AAA"/>
    <property type="match status" value="1"/>
</dbReference>
<proteinExistence type="inferred from homology"/>
<keyword evidence="11" id="KW-0812">Transmembrane</keyword>
<dbReference type="GO" id="GO:0034214">
    <property type="term" value="P:protein hexamerization"/>
    <property type="evidence" value="ECO:0007669"/>
    <property type="project" value="UniProtKB-UniRule"/>
</dbReference>
<dbReference type="InterPro" id="IPR003593">
    <property type="entry name" value="AAA+_ATPase"/>
</dbReference>
<dbReference type="FunFam" id="3.40.50.300:FF:000093">
    <property type="entry name" value="Fidgetin-like 1"/>
    <property type="match status" value="1"/>
</dbReference>
<keyword evidence="3 9" id="KW-0547">Nucleotide-binding</keyword>
<dbReference type="FunFam" id="1.20.58.80:FF:000006">
    <property type="entry name" value="Spastin"/>
    <property type="match status" value="1"/>
</dbReference>
<evidence type="ECO:0000256" key="11">
    <source>
        <dbReference type="SAM" id="Phobius"/>
    </source>
</evidence>
<name>A0AAE1HMM6_9NEOP</name>
<evidence type="ECO:0000256" key="9">
    <source>
        <dbReference type="HAMAP-Rule" id="MF_03021"/>
    </source>
</evidence>
<feature type="compositionally biased region" description="Polar residues" evidence="10">
    <location>
        <begin position="257"/>
        <end position="283"/>
    </location>
</feature>
<comment type="subcellular location">
    <subcellularLocation>
        <location evidence="9">Membrane</location>
        <topology evidence="9">Peripheral membrane protein</topology>
    </subcellularLocation>
    <subcellularLocation>
        <location evidence="9">Cytoplasm</location>
        <location evidence="9">Cytoskeleton</location>
        <location evidence="9">Microtubule organizing center</location>
        <location evidence="9">Centrosome</location>
    </subcellularLocation>
    <subcellularLocation>
        <location evidence="9">Cytoplasm</location>
        <location evidence="9">Cytoskeleton</location>
    </subcellularLocation>
    <text evidence="9">Forms an intramembrane hairpin-like structure in the membrane.</text>
</comment>
<evidence type="ECO:0000259" key="12">
    <source>
        <dbReference type="SMART" id="SM00382"/>
    </source>
</evidence>
<dbReference type="GO" id="GO:0005524">
    <property type="term" value="F:ATP binding"/>
    <property type="evidence" value="ECO:0007669"/>
    <property type="project" value="UniProtKB-UniRule"/>
</dbReference>
<dbReference type="GO" id="GO:0031117">
    <property type="term" value="P:positive regulation of microtubule depolymerization"/>
    <property type="evidence" value="ECO:0007669"/>
    <property type="project" value="UniProtKB-UniRule"/>
</dbReference>
<reference evidence="14" key="2">
    <citation type="journal article" date="2023" name="BMC Genomics">
        <title>Pest status, molecular evolution, and epigenetic factors derived from the genome assembly of Frankliniella fusca, a thysanopteran phytovirus vector.</title>
        <authorList>
            <person name="Catto M.A."/>
            <person name="Labadie P.E."/>
            <person name="Jacobson A.L."/>
            <person name="Kennedy G.G."/>
            <person name="Srinivasan R."/>
            <person name="Hunt B.G."/>
        </authorList>
    </citation>
    <scope>NUCLEOTIDE SEQUENCE</scope>
    <source>
        <strain evidence="14">PL_HMW_Pooled</strain>
    </source>
</reference>
<comment type="caution">
    <text evidence="14">The sequence shown here is derived from an EMBL/GenBank/DDBJ whole genome shotgun (WGS) entry which is preliminary data.</text>
</comment>
<organism evidence="14 15">
    <name type="scientific">Frankliniella fusca</name>
    <dbReference type="NCBI Taxonomy" id="407009"/>
    <lineage>
        <taxon>Eukaryota</taxon>
        <taxon>Metazoa</taxon>
        <taxon>Ecdysozoa</taxon>
        <taxon>Arthropoda</taxon>
        <taxon>Hexapoda</taxon>
        <taxon>Insecta</taxon>
        <taxon>Pterygota</taxon>
        <taxon>Neoptera</taxon>
        <taxon>Paraneoptera</taxon>
        <taxon>Thysanoptera</taxon>
        <taxon>Terebrantia</taxon>
        <taxon>Thripoidea</taxon>
        <taxon>Thripidae</taxon>
        <taxon>Frankliniella</taxon>
    </lineage>
</organism>
<gene>
    <name evidence="14" type="ORF">KUF71_012245</name>
</gene>
<evidence type="ECO:0000256" key="6">
    <source>
        <dbReference type="ARBA" id="ARBA00023212"/>
    </source>
</evidence>
<keyword evidence="2 9" id="KW-0493">Microtubule</keyword>
<dbReference type="Gene3D" id="1.10.8.60">
    <property type="match status" value="1"/>
</dbReference>
<feature type="intramembrane region" description="Helical" evidence="9">
    <location>
        <begin position="44"/>
        <end position="64"/>
    </location>
</feature>
<keyword evidence="11" id="KW-1133">Transmembrane helix</keyword>
<dbReference type="GO" id="GO:0008017">
    <property type="term" value="F:microtubule binding"/>
    <property type="evidence" value="ECO:0007669"/>
    <property type="project" value="UniProtKB-UniRule"/>
</dbReference>
<comment type="catalytic activity">
    <reaction evidence="8 9">
        <text>n ATP + n H2O + a microtubule = n ADP + n phosphate + (n+1) alpha/beta tubulin heterodimers.</text>
        <dbReference type="EC" id="5.6.1.1"/>
    </reaction>
</comment>
<reference evidence="14" key="1">
    <citation type="submission" date="2021-07" db="EMBL/GenBank/DDBJ databases">
        <authorList>
            <person name="Catto M.A."/>
            <person name="Jacobson A."/>
            <person name="Kennedy G."/>
            <person name="Labadie P."/>
            <person name="Hunt B.G."/>
            <person name="Srinivasan R."/>
        </authorList>
    </citation>
    <scope>NUCLEOTIDE SEQUENCE</scope>
    <source>
        <strain evidence="14">PL_HMW_Pooled</strain>
        <tissue evidence="14">Head</tissue>
    </source>
</reference>
<dbReference type="PANTHER" id="PTHR23074:SF86">
    <property type="entry name" value="SPASTIN"/>
    <property type="match status" value="1"/>
</dbReference>
<comment type="function">
    <text evidence="9">ATP-dependent microtubule severing protein. Microtubule severing may promote reorganization of cellular microtubule arrays and the release of microtubules from the microtubule organizing center following nucleation.</text>
</comment>
<keyword evidence="1 9" id="KW-0963">Cytoplasm</keyword>
<keyword evidence="6 9" id="KW-0206">Cytoskeleton</keyword>
<feature type="binding site" evidence="9">
    <location>
        <begin position="411"/>
        <end position="418"/>
    </location>
    <ligand>
        <name>ATP</name>
        <dbReference type="ChEBI" id="CHEBI:30616"/>
    </ligand>
</feature>
<keyword evidence="4 9" id="KW-0067">ATP-binding</keyword>
<feature type="domain" description="AAA+ ATPase" evidence="12">
    <location>
        <begin position="403"/>
        <end position="539"/>
    </location>
</feature>
<evidence type="ECO:0000256" key="5">
    <source>
        <dbReference type="ARBA" id="ARBA00023136"/>
    </source>
</evidence>
<feature type="topological domain" description="Cytoplasmic" evidence="9">
    <location>
        <begin position="1"/>
        <end position="43"/>
    </location>
</feature>
<dbReference type="PANTHER" id="PTHR23074">
    <property type="entry name" value="AAA DOMAIN-CONTAINING"/>
    <property type="match status" value="1"/>
</dbReference>
<dbReference type="GO" id="GO:0005694">
    <property type="term" value="C:chromosome"/>
    <property type="evidence" value="ECO:0007669"/>
    <property type="project" value="UniProtKB-ARBA"/>
</dbReference>
<evidence type="ECO:0000256" key="1">
    <source>
        <dbReference type="ARBA" id="ARBA00022490"/>
    </source>
</evidence>
<feature type="compositionally biased region" description="Gly residues" evidence="10">
    <location>
        <begin position="246"/>
        <end position="256"/>
    </location>
</feature>
<dbReference type="GO" id="GO:0016020">
    <property type="term" value="C:membrane"/>
    <property type="evidence" value="ECO:0007669"/>
    <property type="project" value="UniProtKB-SubCell"/>
</dbReference>
<dbReference type="GO" id="GO:0008568">
    <property type="term" value="F:microtubule severing ATPase activity"/>
    <property type="evidence" value="ECO:0007669"/>
    <property type="project" value="UniProtKB-UniRule"/>
</dbReference>
<dbReference type="GO" id="GO:0016887">
    <property type="term" value="F:ATP hydrolysis activity"/>
    <property type="evidence" value="ECO:0007669"/>
    <property type="project" value="InterPro"/>
</dbReference>
<dbReference type="Gene3D" id="3.40.50.300">
    <property type="entry name" value="P-loop containing nucleotide triphosphate hydrolases"/>
    <property type="match status" value="1"/>
</dbReference>
<dbReference type="Gene3D" id="1.20.58.80">
    <property type="entry name" value="Phosphotransferase system, lactose/cellobiose-type IIA subunit"/>
    <property type="match status" value="1"/>
</dbReference>
<dbReference type="PROSITE" id="PS00674">
    <property type="entry name" value="AAA"/>
    <property type="match status" value="1"/>
</dbReference>
<comment type="similarity">
    <text evidence="9">Belongs to the AAA ATPase family. Spastin subfamily.</text>
</comment>
<feature type="transmembrane region" description="Helical" evidence="11">
    <location>
        <begin position="37"/>
        <end position="59"/>
    </location>
</feature>
<dbReference type="InterPro" id="IPR041569">
    <property type="entry name" value="AAA_lid_3"/>
</dbReference>
<evidence type="ECO:0000256" key="8">
    <source>
        <dbReference type="ARBA" id="ARBA00036378"/>
    </source>
</evidence>
<evidence type="ECO:0000313" key="14">
    <source>
        <dbReference type="EMBL" id="KAK3924161.1"/>
    </source>
</evidence>
<feature type="topological domain" description="Cytoplasmic" evidence="9">
    <location>
        <begin position="65"/>
        <end position="645"/>
    </location>
</feature>
<dbReference type="EMBL" id="JAHWGI010001167">
    <property type="protein sequence ID" value="KAK3924161.1"/>
    <property type="molecule type" value="Genomic_DNA"/>
</dbReference>
<dbReference type="SMART" id="SM00745">
    <property type="entry name" value="MIT"/>
    <property type="match status" value="1"/>
</dbReference>
<evidence type="ECO:0000256" key="4">
    <source>
        <dbReference type="ARBA" id="ARBA00022840"/>
    </source>
</evidence>
<accession>A0AAE1HMM6</accession>
<keyword evidence="5 9" id="KW-0472">Membrane</keyword>
<evidence type="ECO:0000313" key="15">
    <source>
        <dbReference type="Proteomes" id="UP001219518"/>
    </source>
</evidence>
<feature type="compositionally biased region" description="Low complexity" evidence="10">
    <location>
        <begin position="294"/>
        <end position="314"/>
    </location>
</feature>
<evidence type="ECO:0000256" key="2">
    <source>
        <dbReference type="ARBA" id="ARBA00022701"/>
    </source>
</evidence>
<dbReference type="Pfam" id="PF17862">
    <property type="entry name" value="AAA_lid_3"/>
    <property type="match status" value="1"/>
</dbReference>
<dbReference type="InterPro" id="IPR050304">
    <property type="entry name" value="MT-severing_AAA_ATPase"/>
</dbReference>
<feature type="domain" description="MIT" evidence="13">
    <location>
        <begin position="128"/>
        <end position="206"/>
    </location>
</feature>
<evidence type="ECO:0000259" key="13">
    <source>
        <dbReference type="SMART" id="SM00745"/>
    </source>
</evidence>
<dbReference type="GO" id="GO:0000070">
    <property type="term" value="P:mitotic sister chromatid segregation"/>
    <property type="evidence" value="ECO:0007669"/>
    <property type="project" value="UniProtKB-ARBA"/>
</dbReference>
<dbReference type="SMART" id="SM00382">
    <property type="entry name" value="AAA"/>
    <property type="match status" value="1"/>
</dbReference>
<dbReference type="EC" id="5.6.1.1" evidence="9"/>
<evidence type="ECO:0000256" key="10">
    <source>
        <dbReference type="SAM" id="MobiDB-lite"/>
    </source>
</evidence>
<dbReference type="InterPro" id="IPR003959">
    <property type="entry name" value="ATPase_AAA_core"/>
</dbReference>
<dbReference type="CDD" id="cd19524">
    <property type="entry name" value="RecA-like_spastin"/>
    <property type="match status" value="1"/>
</dbReference>
<dbReference type="Proteomes" id="UP001219518">
    <property type="component" value="Unassembled WGS sequence"/>
</dbReference>
<dbReference type="GO" id="GO:0005874">
    <property type="term" value="C:microtubule"/>
    <property type="evidence" value="ECO:0007669"/>
    <property type="project" value="UniProtKB-UniRule"/>
</dbReference>
<dbReference type="GO" id="GO:0051013">
    <property type="term" value="P:microtubule severing"/>
    <property type="evidence" value="ECO:0007669"/>
    <property type="project" value="UniProtKB-UniRule"/>
</dbReference>
<dbReference type="GO" id="GO:0005819">
    <property type="term" value="C:spindle"/>
    <property type="evidence" value="ECO:0007669"/>
    <property type="project" value="UniProtKB-UniRule"/>
</dbReference>
<dbReference type="CDD" id="cd02679">
    <property type="entry name" value="MIT_spastin"/>
    <property type="match status" value="1"/>
</dbReference>
<protein>
    <recommendedName>
        <fullName evidence="9">Spastin</fullName>
        <ecNumber evidence="9">5.6.1.1</ecNumber>
    </recommendedName>
</protein>
<keyword evidence="15" id="KW-1185">Reference proteome</keyword>
<keyword evidence="7 9" id="KW-0413">Isomerase</keyword>